<evidence type="ECO:0000259" key="12">
    <source>
        <dbReference type="PROSITE" id="PS50262"/>
    </source>
</evidence>
<feature type="non-terminal residue" evidence="13">
    <location>
        <position position="287"/>
    </location>
</feature>
<evidence type="ECO:0000256" key="6">
    <source>
        <dbReference type="ARBA" id="ARBA00022989"/>
    </source>
</evidence>
<keyword evidence="4 11" id="KW-0812">Transmembrane</keyword>
<dbReference type="PRINTS" id="PR00237">
    <property type="entry name" value="GPCRRHODOPSN"/>
</dbReference>
<evidence type="ECO:0000256" key="2">
    <source>
        <dbReference type="ARBA" id="ARBA00022475"/>
    </source>
</evidence>
<feature type="transmembrane region" description="Helical" evidence="11">
    <location>
        <begin position="102"/>
        <end position="124"/>
    </location>
</feature>
<keyword evidence="2" id="KW-1003">Cell membrane</keyword>
<keyword evidence="5" id="KW-0552">Olfaction</keyword>
<dbReference type="InterPro" id="IPR000276">
    <property type="entry name" value="GPCR_Rhodpsn"/>
</dbReference>
<dbReference type="InterPro" id="IPR000725">
    <property type="entry name" value="Olfact_rcpt"/>
</dbReference>
<keyword evidence="9" id="KW-0675">Receptor</keyword>
<dbReference type="InterPro" id="IPR050516">
    <property type="entry name" value="Olfactory_GPCR"/>
</dbReference>
<evidence type="ECO:0000256" key="11">
    <source>
        <dbReference type="SAM" id="Phobius"/>
    </source>
</evidence>
<dbReference type="SUPFAM" id="SSF81321">
    <property type="entry name" value="Family A G protein-coupled receptor-like"/>
    <property type="match status" value="1"/>
</dbReference>
<dbReference type="FunFam" id="1.20.1070.10:FF:000001">
    <property type="entry name" value="Olfactory receptor"/>
    <property type="match status" value="1"/>
</dbReference>
<dbReference type="Gene3D" id="1.20.1070.10">
    <property type="entry name" value="Rhodopsin 7-helix transmembrane proteins"/>
    <property type="match status" value="1"/>
</dbReference>
<protein>
    <recommendedName>
        <fullName evidence="12">G-protein coupled receptors family 1 profile domain-containing protein</fullName>
    </recommendedName>
</protein>
<dbReference type="AlphaFoldDB" id="A0A8J6E743"/>
<evidence type="ECO:0000256" key="4">
    <source>
        <dbReference type="ARBA" id="ARBA00022692"/>
    </source>
</evidence>
<evidence type="ECO:0000256" key="5">
    <source>
        <dbReference type="ARBA" id="ARBA00022725"/>
    </source>
</evidence>
<evidence type="ECO:0000313" key="14">
    <source>
        <dbReference type="Proteomes" id="UP000770717"/>
    </source>
</evidence>
<keyword evidence="3" id="KW-0716">Sensory transduction</keyword>
<evidence type="ECO:0000256" key="7">
    <source>
        <dbReference type="ARBA" id="ARBA00023040"/>
    </source>
</evidence>
<dbReference type="PROSITE" id="PS50262">
    <property type="entry name" value="G_PROTEIN_RECEP_F1_2"/>
    <property type="match status" value="1"/>
</dbReference>
<name>A0A8J6E743_ELECQ</name>
<dbReference type="GO" id="GO:0005886">
    <property type="term" value="C:plasma membrane"/>
    <property type="evidence" value="ECO:0007669"/>
    <property type="project" value="UniProtKB-SubCell"/>
</dbReference>
<feature type="transmembrane region" description="Helical" evidence="11">
    <location>
        <begin position="136"/>
        <end position="158"/>
    </location>
</feature>
<dbReference type="PANTHER" id="PTHR26452">
    <property type="entry name" value="OLFACTORY RECEPTOR"/>
    <property type="match status" value="1"/>
</dbReference>
<keyword evidence="14" id="KW-1185">Reference proteome</keyword>
<dbReference type="InterPro" id="IPR017452">
    <property type="entry name" value="GPCR_Rhodpsn_7TM"/>
</dbReference>
<dbReference type="EMBL" id="WNTK01011586">
    <property type="protein sequence ID" value="KAG9462387.1"/>
    <property type="molecule type" value="Genomic_DNA"/>
</dbReference>
<accession>A0A8J6E743</accession>
<evidence type="ECO:0000256" key="10">
    <source>
        <dbReference type="ARBA" id="ARBA00023224"/>
    </source>
</evidence>
<sequence length="287" mass="31790">MSLDNSTFVTGFVLTGLVIQADLQVILILSFLFFYIVTLVANLSIIIIAISDHTLHIPMYAFLGNLAFVDICFSSVVVPKMLTDFMSQKKMISFWGCMLQIHFFHFLGSTEAILFSVMSFDRYVAIAQPLKYSTIMSYNVCLCLGSCSWVIGFFHALVHTIMTARLPFCGPNIVQHFFCDVKPMLNLACTDVSLNLKLLAIVTGAIATSTLTLTILSYVFISKFLLKIKTSQGRKRALSTCSGHLTLVALFYGTAIFTYATKGSLDEDRTAAIIFTVITPALNPIIY</sequence>
<feature type="domain" description="G-protein coupled receptors family 1 profile" evidence="12">
    <location>
        <begin position="41"/>
        <end position="287"/>
    </location>
</feature>
<keyword evidence="8 11" id="KW-0472">Membrane</keyword>
<keyword evidence="7" id="KW-0297">G-protein coupled receptor</keyword>
<dbReference type="GO" id="GO:0004984">
    <property type="term" value="F:olfactory receptor activity"/>
    <property type="evidence" value="ECO:0007669"/>
    <property type="project" value="InterPro"/>
</dbReference>
<feature type="transmembrane region" description="Helical" evidence="11">
    <location>
        <begin position="62"/>
        <end position="82"/>
    </location>
</feature>
<comment type="caution">
    <text evidence="13">The sequence shown here is derived from an EMBL/GenBank/DDBJ whole genome shotgun (WGS) entry which is preliminary data.</text>
</comment>
<dbReference type="GO" id="GO:0004930">
    <property type="term" value="F:G protein-coupled receptor activity"/>
    <property type="evidence" value="ECO:0007669"/>
    <property type="project" value="UniProtKB-KW"/>
</dbReference>
<reference evidence="13" key="1">
    <citation type="thesis" date="2020" institute="ProQuest LLC" country="789 East Eisenhower Parkway, Ann Arbor, MI, USA">
        <title>Comparative Genomics and Chromosome Evolution.</title>
        <authorList>
            <person name="Mudd A.B."/>
        </authorList>
    </citation>
    <scope>NUCLEOTIDE SEQUENCE</scope>
    <source>
        <strain evidence="13">HN-11 Male</strain>
        <tissue evidence="13">Kidney and liver</tissue>
    </source>
</reference>
<keyword evidence="6 11" id="KW-1133">Transmembrane helix</keyword>
<comment type="subcellular location">
    <subcellularLocation>
        <location evidence="1">Cell membrane</location>
        <topology evidence="1">Multi-pass membrane protein</topology>
    </subcellularLocation>
</comment>
<evidence type="ECO:0000256" key="1">
    <source>
        <dbReference type="ARBA" id="ARBA00004651"/>
    </source>
</evidence>
<organism evidence="13 14">
    <name type="scientific">Eleutherodactylus coqui</name>
    <name type="common">Puerto Rican coqui</name>
    <dbReference type="NCBI Taxonomy" id="57060"/>
    <lineage>
        <taxon>Eukaryota</taxon>
        <taxon>Metazoa</taxon>
        <taxon>Chordata</taxon>
        <taxon>Craniata</taxon>
        <taxon>Vertebrata</taxon>
        <taxon>Euteleostomi</taxon>
        <taxon>Amphibia</taxon>
        <taxon>Batrachia</taxon>
        <taxon>Anura</taxon>
        <taxon>Neobatrachia</taxon>
        <taxon>Hyloidea</taxon>
        <taxon>Eleutherodactylidae</taxon>
        <taxon>Eleutherodactylinae</taxon>
        <taxon>Eleutherodactylus</taxon>
        <taxon>Eleutherodactylus</taxon>
    </lineage>
</organism>
<gene>
    <name evidence="13" type="ORF">GDO78_014216</name>
</gene>
<evidence type="ECO:0000256" key="8">
    <source>
        <dbReference type="ARBA" id="ARBA00023136"/>
    </source>
</evidence>
<feature type="transmembrane region" description="Helical" evidence="11">
    <location>
        <begin position="242"/>
        <end position="260"/>
    </location>
</feature>
<dbReference type="Proteomes" id="UP000770717">
    <property type="component" value="Unassembled WGS sequence"/>
</dbReference>
<dbReference type="OrthoDB" id="5967130at2759"/>
<feature type="transmembrane region" description="Helical" evidence="11">
    <location>
        <begin position="25"/>
        <end position="50"/>
    </location>
</feature>
<proteinExistence type="predicted"/>
<dbReference type="Pfam" id="PF13853">
    <property type="entry name" value="7tm_4"/>
    <property type="match status" value="1"/>
</dbReference>
<dbReference type="PRINTS" id="PR00245">
    <property type="entry name" value="OLFACTORYR"/>
</dbReference>
<feature type="transmembrane region" description="Helical" evidence="11">
    <location>
        <begin position="198"/>
        <end position="221"/>
    </location>
</feature>
<keyword evidence="10" id="KW-0807">Transducer</keyword>
<evidence type="ECO:0000256" key="3">
    <source>
        <dbReference type="ARBA" id="ARBA00022606"/>
    </source>
</evidence>
<evidence type="ECO:0000313" key="13">
    <source>
        <dbReference type="EMBL" id="KAG9462387.1"/>
    </source>
</evidence>
<evidence type="ECO:0000256" key="9">
    <source>
        <dbReference type="ARBA" id="ARBA00023170"/>
    </source>
</evidence>